<sequence length="157" mass="17560">MNPFPTFVVTKPQYFELLLEITELSCFGRNLHIKQEYTEQAVRESIIGSVSVKSSGGVDKYIRQSICLSVWCEVFGVWKSKVSILVCPYWSVSQASFSHLVLYPEWSAVCNTGLAHTGLPIPWSWVTRVVQGQPERAWPCHRCLAPAGGGQLSAIEQ</sequence>
<name>A0A5B7CRI9_PORTR</name>
<evidence type="ECO:0000313" key="1">
    <source>
        <dbReference type="EMBL" id="MPC11825.1"/>
    </source>
</evidence>
<accession>A0A5B7CRI9</accession>
<organism evidence="1 2">
    <name type="scientific">Portunus trituberculatus</name>
    <name type="common">Swimming crab</name>
    <name type="synonym">Neptunus trituberculatus</name>
    <dbReference type="NCBI Taxonomy" id="210409"/>
    <lineage>
        <taxon>Eukaryota</taxon>
        <taxon>Metazoa</taxon>
        <taxon>Ecdysozoa</taxon>
        <taxon>Arthropoda</taxon>
        <taxon>Crustacea</taxon>
        <taxon>Multicrustacea</taxon>
        <taxon>Malacostraca</taxon>
        <taxon>Eumalacostraca</taxon>
        <taxon>Eucarida</taxon>
        <taxon>Decapoda</taxon>
        <taxon>Pleocyemata</taxon>
        <taxon>Brachyura</taxon>
        <taxon>Eubrachyura</taxon>
        <taxon>Portunoidea</taxon>
        <taxon>Portunidae</taxon>
        <taxon>Portuninae</taxon>
        <taxon>Portunus</taxon>
    </lineage>
</organism>
<keyword evidence="2" id="KW-1185">Reference proteome</keyword>
<proteinExistence type="predicted"/>
<dbReference type="EMBL" id="VSRR010000183">
    <property type="protein sequence ID" value="MPC11825.1"/>
    <property type="molecule type" value="Genomic_DNA"/>
</dbReference>
<dbReference type="AlphaFoldDB" id="A0A5B7CRI9"/>
<reference evidence="1 2" key="1">
    <citation type="submission" date="2019-05" db="EMBL/GenBank/DDBJ databases">
        <title>Another draft genome of Portunus trituberculatus and its Hox gene families provides insights of decapod evolution.</title>
        <authorList>
            <person name="Jeong J.-H."/>
            <person name="Song I."/>
            <person name="Kim S."/>
            <person name="Choi T."/>
            <person name="Kim D."/>
            <person name="Ryu S."/>
            <person name="Kim W."/>
        </authorList>
    </citation>
    <scope>NUCLEOTIDE SEQUENCE [LARGE SCALE GENOMIC DNA]</scope>
    <source>
        <tissue evidence="1">Muscle</tissue>
    </source>
</reference>
<dbReference type="Proteomes" id="UP000324222">
    <property type="component" value="Unassembled WGS sequence"/>
</dbReference>
<gene>
    <name evidence="1" type="ORF">E2C01_004499</name>
</gene>
<comment type="caution">
    <text evidence="1">The sequence shown here is derived from an EMBL/GenBank/DDBJ whole genome shotgun (WGS) entry which is preliminary data.</text>
</comment>
<evidence type="ECO:0000313" key="2">
    <source>
        <dbReference type="Proteomes" id="UP000324222"/>
    </source>
</evidence>
<protein>
    <submittedName>
        <fullName evidence="1">Uncharacterized protein</fullName>
    </submittedName>
</protein>